<feature type="region of interest" description="Disordered" evidence="1">
    <location>
        <begin position="1"/>
        <end position="25"/>
    </location>
</feature>
<dbReference type="EMBL" id="JBBNAF010000009">
    <property type="protein sequence ID" value="KAK9114709.1"/>
    <property type="molecule type" value="Genomic_DNA"/>
</dbReference>
<organism evidence="2 3">
    <name type="scientific">Stephania yunnanensis</name>
    <dbReference type="NCBI Taxonomy" id="152371"/>
    <lineage>
        <taxon>Eukaryota</taxon>
        <taxon>Viridiplantae</taxon>
        <taxon>Streptophyta</taxon>
        <taxon>Embryophyta</taxon>
        <taxon>Tracheophyta</taxon>
        <taxon>Spermatophyta</taxon>
        <taxon>Magnoliopsida</taxon>
        <taxon>Ranunculales</taxon>
        <taxon>Menispermaceae</taxon>
        <taxon>Menispermoideae</taxon>
        <taxon>Cissampelideae</taxon>
        <taxon>Stephania</taxon>
    </lineage>
</organism>
<dbReference type="AlphaFoldDB" id="A0AAP0IFQ4"/>
<evidence type="ECO:0000256" key="1">
    <source>
        <dbReference type="SAM" id="MobiDB-lite"/>
    </source>
</evidence>
<feature type="compositionally biased region" description="Gly residues" evidence="1">
    <location>
        <begin position="11"/>
        <end position="25"/>
    </location>
</feature>
<reference evidence="2 3" key="1">
    <citation type="submission" date="2024-01" db="EMBL/GenBank/DDBJ databases">
        <title>Genome assemblies of Stephania.</title>
        <authorList>
            <person name="Yang L."/>
        </authorList>
    </citation>
    <scope>NUCLEOTIDE SEQUENCE [LARGE SCALE GENOMIC DNA]</scope>
    <source>
        <strain evidence="2">YNDBR</strain>
        <tissue evidence="2">Leaf</tissue>
    </source>
</reference>
<name>A0AAP0IFQ4_9MAGN</name>
<keyword evidence="3" id="KW-1185">Reference proteome</keyword>
<evidence type="ECO:0000313" key="2">
    <source>
        <dbReference type="EMBL" id="KAK9114709.1"/>
    </source>
</evidence>
<proteinExistence type="predicted"/>
<sequence length="85" mass="9575">MGVWWLRRGGRAAGRGGGKAGRVGRGVGWVRGFRARVGGRSTEMERVEHGEGEGEEREREKNQRQAMSREGRVEVRRLAKSEGRR</sequence>
<comment type="caution">
    <text evidence="2">The sequence shown here is derived from an EMBL/GenBank/DDBJ whole genome shotgun (WGS) entry which is preliminary data.</text>
</comment>
<feature type="region of interest" description="Disordered" evidence="1">
    <location>
        <begin position="41"/>
        <end position="85"/>
    </location>
</feature>
<dbReference type="Proteomes" id="UP001420932">
    <property type="component" value="Unassembled WGS sequence"/>
</dbReference>
<protein>
    <submittedName>
        <fullName evidence="2">Uncharacterized protein</fullName>
    </submittedName>
</protein>
<evidence type="ECO:0000313" key="3">
    <source>
        <dbReference type="Proteomes" id="UP001420932"/>
    </source>
</evidence>
<accession>A0AAP0IFQ4</accession>
<gene>
    <name evidence="2" type="ORF">Syun_021506</name>
</gene>
<feature type="compositionally biased region" description="Basic and acidic residues" evidence="1">
    <location>
        <begin position="42"/>
        <end position="85"/>
    </location>
</feature>